<sequence>MGKLQDFRIELDRPGGNYAAGESVSGRVVVKLSAPKNVRQIKLQACGEAEVHWTKSKSQKDASGRRRQYTEHYKGSEQYFDLTLRLYGSPTGGESTTLPAGTHCYNFNFQLPSNIPCSFEHKHGHVRYTINAFLDRPWKFDHKVVSVFMVLAPYDLNAQQTAMVGIHDEIKRSFHCCCWMFRMGGMVATVKTKASGFVPGETIEMTVHHNVLSTKVNLTRIKMKLEKEIVFQSSTPHCERKKCTETIKKTEKDGPFDRQGENSLRIEVPSLPPSRLDRCSIIHITYRLRFTLVLSGFQRNVKRTYPIEIGTIPLYSRTDNAPGYPSVSVPTAPPIEHVSSTNTQASPMTSQPIGFVVMNLPPYSDTSQNTQEIPPPSYEECVSGSHKIEGENVEGLHNPDLQFAPRYLVYKPSMPMPCKWINNLSLIFSLVG</sequence>
<reference evidence="1" key="1">
    <citation type="submission" date="2023-04" db="EMBL/GenBank/DDBJ databases">
        <title>A chromosome-level genome assembly of the parasitoid wasp Eretmocerus hayati.</title>
        <authorList>
            <person name="Zhong Y."/>
            <person name="Liu S."/>
            <person name="Liu Y."/>
        </authorList>
    </citation>
    <scope>NUCLEOTIDE SEQUENCE</scope>
    <source>
        <strain evidence="1">ZJU_SS_LIU_2023</strain>
    </source>
</reference>
<proteinExistence type="predicted"/>
<evidence type="ECO:0000313" key="2">
    <source>
        <dbReference type="Proteomes" id="UP001239111"/>
    </source>
</evidence>
<organism evidence="1 2">
    <name type="scientific">Eretmocerus hayati</name>
    <dbReference type="NCBI Taxonomy" id="131215"/>
    <lineage>
        <taxon>Eukaryota</taxon>
        <taxon>Metazoa</taxon>
        <taxon>Ecdysozoa</taxon>
        <taxon>Arthropoda</taxon>
        <taxon>Hexapoda</taxon>
        <taxon>Insecta</taxon>
        <taxon>Pterygota</taxon>
        <taxon>Neoptera</taxon>
        <taxon>Endopterygota</taxon>
        <taxon>Hymenoptera</taxon>
        <taxon>Apocrita</taxon>
        <taxon>Proctotrupomorpha</taxon>
        <taxon>Chalcidoidea</taxon>
        <taxon>Aphelinidae</taxon>
        <taxon>Aphelininae</taxon>
        <taxon>Eretmocerus</taxon>
    </lineage>
</organism>
<gene>
    <name evidence="1" type="ORF">QAD02_003776</name>
</gene>
<keyword evidence="2" id="KW-1185">Reference proteome</keyword>
<accession>A0ACC2NN55</accession>
<name>A0ACC2NN55_9HYME</name>
<protein>
    <submittedName>
        <fullName evidence="1">Uncharacterized protein</fullName>
    </submittedName>
</protein>
<dbReference type="EMBL" id="CM056743">
    <property type="protein sequence ID" value="KAJ8672517.1"/>
    <property type="molecule type" value="Genomic_DNA"/>
</dbReference>
<evidence type="ECO:0000313" key="1">
    <source>
        <dbReference type="EMBL" id="KAJ8672517.1"/>
    </source>
</evidence>
<comment type="caution">
    <text evidence="1">The sequence shown here is derived from an EMBL/GenBank/DDBJ whole genome shotgun (WGS) entry which is preliminary data.</text>
</comment>
<dbReference type="Proteomes" id="UP001239111">
    <property type="component" value="Chromosome 3"/>
</dbReference>